<evidence type="ECO:0000313" key="2">
    <source>
        <dbReference type="Proteomes" id="UP000244930"/>
    </source>
</evidence>
<gene>
    <name evidence="1" type="ORF">CEW83_14915</name>
</gene>
<keyword evidence="2" id="KW-1185">Reference proteome</keyword>
<evidence type="ECO:0000313" key="1">
    <source>
        <dbReference type="EMBL" id="AWI76345.1"/>
    </source>
</evidence>
<organism evidence="1 2">
    <name type="scientific">Parazoarcus communis</name>
    <dbReference type="NCBI Taxonomy" id="41977"/>
    <lineage>
        <taxon>Bacteria</taxon>
        <taxon>Pseudomonadati</taxon>
        <taxon>Pseudomonadota</taxon>
        <taxon>Betaproteobacteria</taxon>
        <taxon>Rhodocyclales</taxon>
        <taxon>Zoogloeaceae</taxon>
        <taxon>Parazoarcus</taxon>
    </lineage>
</organism>
<dbReference type="AlphaFoldDB" id="A0A2U8GV69"/>
<protein>
    <submittedName>
        <fullName evidence="1">Flavin-nucleotide-binding protein</fullName>
    </submittedName>
</protein>
<reference evidence="1 2" key="1">
    <citation type="submission" date="2017-06" db="EMBL/GenBank/DDBJ databases">
        <title>Azoarcus.</title>
        <authorList>
            <person name="Woo J.-H."/>
            <person name="Kim H.-S."/>
        </authorList>
    </citation>
    <scope>NUCLEOTIDE SEQUENCE [LARGE SCALE GENOMIC DNA]</scope>
    <source>
        <strain evidence="1 2">TSPY31</strain>
    </source>
</reference>
<dbReference type="Pfam" id="PF12900">
    <property type="entry name" value="Pyridox_ox_2"/>
    <property type="match status" value="1"/>
</dbReference>
<dbReference type="PANTHER" id="PTHR34071">
    <property type="entry name" value="5-NITROIMIDAZOLE ANTIBIOTICS RESISTANCE PROTEIN, NIMA-FAMILY-RELATED PROTEIN-RELATED"/>
    <property type="match status" value="1"/>
</dbReference>
<name>A0A2U8GV69_9RHOO</name>
<accession>A0A2U8GV69</accession>
<dbReference type="RefSeq" id="WP_108950045.1">
    <property type="nucleotide sequence ID" value="NZ_CP022187.1"/>
</dbReference>
<dbReference type="EMBL" id="CP022187">
    <property type="protein sequence ID" value="AWI76345.1"/>
    <property type="molecule type" value="Genomic_DNA"/>
</dbReference>
<dbReference type="SUPFAM" id="SSF50475">
    <property type="entry name" value="FMN-binding split barrel"/>
    <property type="match status" value="1"/>
</dbReference>
<proteinExistence type="predicted"/>
<dbReference type="KEGG" id="acom:CEW83_14915"/>
<dbReference type="Gene3D" id="2.30.110.10">
    <property type="entry name" value="Electron Transport, Fmn-binding Protein, Chain A"/>
    <property type="match status" value="1"/>
</dbReference>
<dbReference type="InterPro" id="IPR024747">
    <property type="entry name" value="Pyridox_Oxase-rel"/>
</dbReference>
<dbReference type="InterPro" id="IPR012349">
    <property type="entry name" value="Split_barrel_FMN-bd"/>
</dbReference>
<sequence>MNTHPAPSERTRVRRLPARAHYDSETINGIVDAATVCSVAFQWEGSVHALPTIHWREGEHLYIHGAKGSRMLKALTTGQACVTIALADGLVMARSAMHHSMNYRAVVVYGCFEQLDEPDAKLNSLRALIEGIAPGRWEQLRPITGKELNATTVLRIPLTEASAKIRAGGVKDDEEDLGWPVWAGVIPLQTVRGTPVTEPDSVVRDAPADVVNPAAPVV</sequence>
<dbReference type="PANTHER" id="PTHR34071:SF2">
    <property type="entry name" value="FLAVIN-NUCLEOTIDE-BINDING PROTEIN"/>
    <property type="match status" value="1"/>
</dbReference>
<dbReference type="Proteomes" id="UP000244930">
    <property type="component" value="Chromosome"/>
</dbReference>